<dbReference type="Pfam" id="PF13837">
    <property type="entry name" value="Myb_DNA-bind_4"/>
    <property type="match status" value="3"/>
</dbReference>
<dbReference type="SMART" id="SM00595">
    <property type="entry name" value="MADF"/>
    <property type="match status" value="2"/>
</dbReference>
<gene>
    <name evidence="3" type="ORF">SK128_002698</name>
</gene>
<feature type="compositionally biased region" description="Acidic residues" evidence="1">
    <location>
        <begin position="50"/>
        <end position="67"/>
    </location>
</feature>
<dbReference type="AlphaFoldDB" id="A0AAN9FUN9"/>
<feature type="region of interest" description="Disordered" evidence="1">
    <location>
        <begin position="470"/>
        <end position="517"/>
    </location>
</feature>
<feature type="region of interest" description="Disordered" evidence="1">
    <location>
        <begin position="35"/>
        <end position="76"/>
    </location>
</feature>
<name>A0AAN9FUN9_HALRR</name>
<sequence>MASNSYQMNPSAGTSSQANPFIKIIEQEFMDAVDKTSVPTHILNENPTPENEDSNEDGGSDLEEGQDEGSLSELTNQSSNWPHRAVLLLIDLYKRHLPKFNSKNIKKKGVWNLLGQEMKKKGYDLNGEACDKKFRALKHRYKVILESMNTTGRRNRKWEYFELMGKILDEDPTFKASMSSVSDSNEEEEEENPEDDTASKNHVIWTHSRKLLLLKLCRDHRHDPQTSDVWKNVSDELKERGCDISPDVCEKKFRYFKYRYKKIMESDDPIREGNKWVYFEIMKTLLEDDSIFKHKSTVAYPGTVTIPSFKIVNSNPDDIVSKSLLKSFKQERLEEVHVSDTYMIEELEEAQDESVSDAYIPTVWTHRAIMMLIKLYKTHMPYFKSRSMKKSEVWKMISTKMESMGHIYCAEACDKKFRCLKYRYSKILEDNSTNGRGSKWQYFQAMQSILENDPEYEPIKIVSTMTLPPDEIEDRSSSTSTYALRRSKRSPAVSTFKVRGASPPPPPPRKRPRTSIYDEPPSWFLAFVESQNKHMEEVKALQRAAMKVAKERNAILRSFTEVLLKKMKVNK</sequence>
<feature type="compositionally biased region" description="Polar residues" evidence="1">
    <location>
        <begin position="37"/>
        <end position="49"/>
    </location>
</feature>
<proteinExistence type="predicted"/>
<comment type="caution">
    <text evidence="3">The sequence shown here is derived from an EMBL/GenBank/DDBJ whole genome shotgun (WGS) entry which is preliminary data.</text>
</comment>
<dbReference type="EMBL" id="JAXCGZ010000062">
    <property type="protein sequence ID" value="KAK7086869.1"/>
    <property type="molecule type" value="Genomic_DNA"/>
</dbReference>
<feature type="domain" description="Myb/SANT-like DNA-binding" evidence="2">
    <location>
        <begin position="363"/>
        <end position="449"/>
    </location>
</feature>
<organism evidence="3 4">
    <name type="scientific">Halocaridina rubra</name>
    <name type="common">Hawaiian red shrimp</name>
    <dbReference type="NCBI Taxonomy" id="373956"/>
    <lineage>
        <taxon>Eukaryota</taxon>
        <taxon>Metazoa</taxon>
        <taxon>Ecdysozoa</taxon>
        <taxon>Arthropoda</taxon>
        <taxon>Crustacea</taxon>
        <taxon>Multicrustacea</taxon>
        <taxon>Malacostraca</taxon>
        <taxon>Eumalacostraca</taxon>
        <taxon>Eucarida</taxon>
        <taxon>Decapoda</taxon>
        <taxon>Pleocyemata</taxon>
        <taxon>Caridea</taxon>
        <taxon>Atyoidea</taxon>
        <taxon>Atyidae</taxon>
        <taxon>Halocaridina</taxon>
    </lineage>
</organism>
<keyword evidence="4" id="KW-1185">Reference proteome</keyword>
<accession>A0AAN9FUN9</accession>
<dbReference type="PANTHER" id="PTHR47595">
    <property type="entry name" value="HEAT SHOCK 70 KDA PROTEIN 14"/>
    <property type="match status" value="1"/>
</dbReference>
<reference evidence="3 4" key="1">
    <citation type="submission" date="2023-11" db="EMBL/GenBank/DDBJ databases">
        <title>Halocaridina rubra genome assembly.</title>
        <authorList>
            <person name="Smith C."/>
        </authorList>
    </citation>
    <scope>NUCLEOTIDE SEQUENCE [LARGE SCALE GENOMIC DNA]</scope>
    <source>
        <strain evidence="3">EP-1</strain>
        <tissue evidence="3">Whole</tissue>
    </source>
</reference>
<evidence type="ECO:0000259" key="2">
    <source>
        <dbReference type="Pfam" id="PF13837"/>
    </source>
</evidence>
<feature type="region of interest" description="Disordered" evidence="1">
    <location>
        <begin position="176"/>
        <end position="200"/>
    </location>
</feature>
<protein>
    <recommendedName>
        <fullName evidence="2">Myb/SANT-like DNA-binding domain-containing protein</fullName>
    </recommendedName>
</protein>
<evidence type="ECO:0000256" key="1">
    <source>
        <dbReference type="SAM" id="MobiDB-lite"/>
    </source>
</evidence>
<dbReference type="PANTHER" id="PTHR47595:SF1">
    <property type="entry name" value="MYB_SANT-LIKE DNA-BINDING DOMAIN-CONTAINING PROTEIN"/>
    <property type="match status" value="1"/>
</dbReference>
<dbReference type="Gene3D" id="1.10.10.60">
    <property type="entry name" value="Homeodomain-like"/>
    <property type="match status" value="3"/>
</dbReference>
<dbReference type="Proteomes" id="UP001381693">
    <property type="component" value="Unassembled WGS sequence"/>
</dbReference>
<evidence type="ECO:0000313" key="3">
    <source>
        <dbReference type="EMBL" id="KAK7086869.1"/>
    </source>
</evidence>
<feature type="domain" description="Myb/SANT-like DNA-binding" evidence="2">
    <location>
        <begin position="205"/>
        <end position="284"/>
    </location>
</feature>
<feature type="domain" description="Myb/SANT-like DNA-binding" evidence="2">
    <location>
        <begin position="79"/>
        <end position="166"/>
    </location>
</feature>
<evidence type="ECO:0000313" key="4">
    <source>
        <dbReference type="Proteomes" id="UP001381693"/>
    </source>
</evidence>
<feature type="compositionally biased region" description="Acidic residues" evidence="1">
    <location>
        <begin position="184"/>
        <end position="196"/>
    </location>
</feature>
<dbReference type="InterPro" id="IPR044822">
    <property type="entry name" value="Myb_DNA-bind_4"/>
</dbReference>